<dbReference type="PANTHER" id="PTHR21266:SF29">
    <property type="entry name" value="PROTEIN TIC 55, CHLOROPLASTIC"/>
    <property type="match status" value="1"/>
</dbReference>
<evidence type="ECO:0000256" key="3">
    <source>
        <dbReference type="ARBA" id="ARBA00022946"/>
    </source>
</evidence>
<dbReference type="GO" id="GO:0005737">
    <property type="term" value="C:cytoplasm"/>
    <property type="evidence" value="ECO:0007669"/>
    <property type="project" value="TreeGrafter"/>
</dbReference>
<feature type="domain" description="Rieske" evidence="6">
    <location>
        <begin position="29"/>
        <end position="134"/>
    </location>
</feature>
<dbReference type="InterPro" id="IPR013626">
    <property type="entry name" value="PaO"/>
</dbReference>
<accession>A0A8J7I8Z7</accession>
<evidence type="ECO:0000256" key="1">
    <source>
        <dbReference type="ARBA" id="ARBA00022714"/>
    </source>
</evidence>
<gene>
    <name evidence="7" type="ORF">I8752_36310</name>
</gene>
<keyword evidence="4" id="KW-0408">Iron</keyword>
<dbReference type="InterPro" id="IPR050584">
    <property type="entry name" value="Cholesterol_7-desaturase"/>
</dbReference>
<name>A0A8J7I8Z7_9NOST</name>
<dbReference type="Pfam" id="PF00355">
    <property type="entry name" value="Rieske"/>
    <property type="match status" value="1"/>
</dbReference>
<keyword evidence="2" id="KW-0479">Metal-binding</keyword>
<dbReference type="RefSeq" id="WP_214436979.1">
    <property type="nucleotide sequence ID" value="NZ_CAWPUQ010000260.1"/>
</dbReference>
<dbReference type="SUPFAM" id="SSF55961">
    <property type="entry name" value="Bet v1-like"/>
    <property type="match status" value="1"/>
</dbReference>
<dbReference type="EMBL" id="JAECZA010000320">
    <property type="protein sequence ID" value="MBH8578311.1"/>
    <property type="molecule type" value="Genomic_DNA"/>
</dbReference>
<dbReference type="SUPFAM" id="SSF50022">
    <property type="entry name" value="ISP domain"/>
    <property type="match status" value="1"/>
</dbReference>
<dbReference type="GO" id="GO:0010277">
    <property type="term" value="F:chlorophyllide a oxygenase activity"/>
    <property type="evidence" value="ECO:0007669"/>
    <property type="project" value="InterPro"/>
</dbReference>
<dbReference type="Pfam" id="PF08417">
    <property type="entry name" value="PaO"/>
    <property type="match status" value="1"/>
</dbReference>
<dbReference type="PANTHER" id="PTHR21266">
    <property type="entry name" value="IRON-SULFUR DOMAIN CONTAINING PROTEIN"/>
    <property type="match status" value="1"/>
</dbReference>
<dbReference type="GO" id="GO:0051537">
    <property type="term" value="F:2 iron, 2 sulfur cluster binding"/>
    <property type="evidence" value="ECO:0007669"/>
    <property type="project" value="UniProtKB-KW"/>
</dbReference>
<dbReference type="InterPro" id="IPR017941">
    <property type="entry name" value="Rieske_2Fe-2S"/>
</dbReference>
<dbReference type="PROSITE" id="PS51296">
    <property type="entry name" value="RIESKE"/>
    <property type="match status" value="1"/>
</dbReference>
<evidence type="ECO:0000313" key="7">
    <source>
        <dbReference type="EMBL" id="MBH8578311.1"/>
    </source>
</evidence>
<sequence length="448" mass="51530">MMTLQIEIPPTSKSETPEEKLEFNWRQCWYPVCFVRDLPLDRPYSFSLYEEPFVIFKNKDEQLVCLTDRCPHRAARLSDGQVIDGKIECSYHGWQFGADGQCLHIPQLPADAKIPVNACVSSFKIVEHQGIVWMWADENETAVDDIIPTIEDLEKPEIVIIDYMRDLPYSQSYFIENVIDPAHIPISHDGVMGNREDAQPLEMEVIESSYQGIHGRYKKIRTPNQSWNLLDFIAPNLIIYQIKIEQRGWFGGIALYSIPLGKDKCRILLRNYGNFFDWKIKYAPRWLDHILLRNKILEGDLQLVVQQQAQVERLGKNLKEIYLPLKTSDTLVLEYRKWLDKFGASLPFYQGYSSTKNMSLDDLKQNLTSQDRFLQHTQICSSCNQAYQVTNQLKSTFIGVAIALASGAILVDDYPLKIATVSAALVSVGLAVIAQKIKIQFERSYTRH</sequence>
<dbReference type="InterPro" id="IPR036922">
    <property type="entry name" value="Rieske_2Fe-2S_sf"/>
</dbReference>
<evidence type="ECO:0000256" key="5">
    <source>
        <dbReference type="ARBA" id="ARBA00023014"/>
    </source>
</evidence>
<dbReference type="Gene3D" id="3.90.380.10">
    <property type="entry name" value="Naphthalene 1,2-dioxygenase Alpha Subunit, Chain A, domain 1"/>
    <property type="match status" value="1"/>
</dbReference>
<keyword evidence="8" id="KW-1185">Reference proteome</keyword>
<dbReference type="GO" id="GO:0046872">
    <property type="term" value="F:metal ion binding"/>
    <property type="evidence" value="ECO:0007669"/>
    <property type="project" value="UniProtKB-KW"/>
</dbReference>
<dbReference type="Gene3D" id="2.102.10.10">
    <property type="entry name" value="Rieske [2Fe-2S] iron-sulphur domain"/>
    <property type="match status" value="1"/>
</dbReference>
<dbReference type="GO" id="GO:0016705">
    <property type="term" value="F:oxidoreductase activity, acting on paired donors, with incorporation or reduction of molecular oxygen"/>
    <property type="evidence" value="ECO:0007669"/>
    <property type="project" value="UniProtKB-ARBA"/>
</dbReference>
<protein>
    <submittedName>
        <fullName evidence="7">Rieske 2Fe-2S domain-containing protein</fullName>
    </submittedName>
</protein>
<keyword evidence="3" id="KW-0809">Transit peptide</keyword>
<keyword evidence="5" id="KW-0411">Iron-sulfur</keyword>
<proteinExistence type="predicted"/>
<keyword evidence="1" id="KW-0001">2Fe-2S</keyword>
<comment type="caution">
    <text evidence="7">The sequence shown here is derived from an EMBL/GenBank/DDBJ whole genome shotgun (WGS) entry which is preliminary data.</text>
</comment>
<dbReference type="AlphaFoldDB" id="A0A8J7I8Z7"/>
<reference evidence="7 8" key="1">
    <citation type="journal article" date="2021" name="Int. J. Syst. Evol. Microbiol.">
        <title>Amazonocrinis nigriterrae gen. nov., sp. nov., Atlanticothrix silvestris gen. nov., sp. nov. and Dendronalium phyllosphericum gen. nov., sp. nov., nostocacean cyanobacteria from Brazilian environments.</title>
        <authorList>
            <person name="Alvarenga D.O."/>
            <person name="Andreote A.P.D."/>
            <person name="Branco L.H.Z."/>
            <person name="Delbaje E."/>
            <person name="Cruz R.B."/>
            <person name="Varani A.M."/>
            <person name="Fiore M.F."/>
        </authorList>
    </citation>
    <scope>NUCLEOTIDE SEQUENCE [LARGE SCALE GENOMIC DNA]</scope>
    <source>
        <strain evidence="7 8">CENA369</strain>
    </source>
</reference>
<evidence type="ECO:0000313" key="8">
    <source>
        <dbReference type="Proteomes" id="UP000662314"/>
    </source>
</evidence>
<evidence type="ECO:0000256" key="4">
    <source>
        <dbReference type="ARBA" id="ARBA00023004"/>
    </source>
</evidence>
<organism evidence="7 8">
    <name type="scientific">Dendronalium phyllosphericum CENA369</name>
    <dbReference type="NCBI Taxonomy" id="1725256"/>
    <lineage>
        <taxon>Bacteria</taxon>
        <taxon>Bacillati</taxon>
        <taxon>Cyanobacteriota</taxon>
        <taxon>Cyanophyceae</taxon>
        <taxon>Nostocales</taxon>
        <taxon>Nostocaceae</taxon>
        <taxon>Dendronalium</taxon>
        <taxon>Dendronalium phyllosphericum</taxon>
    </lineage>
</organism>
<evidence type="ECO:0000256" key="2">
    <source>
        <dbReference type="ARBA" id="ARBA00022723"/>
    </source>
</evidence>
<evidence type="ECO:0000259" key="6">
    <source>
        <dbReference type="PROSITE" id="PS51296"/>
    </source>
</evidence>
<dbReference type="Proteomes" id="UP000662314">
    <property type="component" value="Unassembled WGS sequence"/>
</dbReference>